<keyword evidence="4" id="KW-0645">Protease</keyword>
<dbReference type="NCBIfam" id="TIGR02601">
    <property type="entry name" value="autotrns_rpt"/>
    <property type="match status" value="3"/>
</dbReference>
<dbReference type="GO" id="GO:0008233">
    <property type="term" value="F:peptidase activity"/>
    <property type="evidence" value="ECO:0007669"/>
    <property type="project" value="UniProtKB-KW"/>
</dbReference>
<dbReference type="AlphaFoldDB" id="A0AA48RBT2"/>
<evidence type="ECO:0000259" key="3">
    <source>
        <dbReference type="PROSITE" id="PS51208"/>
    </source>
</evidence>
<gene>
    <name evidence="4" type="ORF">AMST5_03746</name>
</gene>
<keyword evidence="1" id="KW-0732">Signal</keyword>
<dbReference type="SUPFAM" id="SSF51126">
    <property type="entry name" value="Pectin lyase-like"/>
    <property type="match status" value="1"/>
</dbReference>
<dbReference type="PROSITE" id="PS51208">
    <property type="entry name" value="AUTOTRANSPORTER"/>
    <property type="match status" value="1"/>
</dbReference>
<evidence type="ECO:0000256" key="2">
    <source>
        <dbReference type="SAM" id="MobiDB-lite"/>
    </source>
</evidence>
<proteinExistence type="predicted"/>
<name>A0AA48RBT2_9ZZZZ</name>
<dbReference type="EC" id="3.4.21.-" evidence="4"/>
<dbReference type="Gene3D" id="2.40.128.130">
    <property type="entry name" value="Autotransporter beta-domain"/>
    <property type="match status" value="1"/>
</dbReference>
<feature type="compositionally biased region" description="Low complexity" evidence="2">
    <location>
        <begin position="54"/>
        <end position="75"/>
    </location>
</feature>
<reference evidence="4" key="1">
    <citation type="submission" date="2023-07" db="EMBL/GenBank/DDBJ databases">
        <authorList>
            <person name="Pelsma A.J. K."/>
        </authorList>
    </citation>
    <scope>NUCLEOTIDE SEQUENCE</scope>
</reference>
<dbReference type="InterPro" id="IPR005546">
    <property type="entry name" value="Autotransporte_beta"/>
</dbReference>
<dbReference type="InterPro" id="IPR006315">
    <property type="entry name" value="OM_autotransptr_brl_dom"/>
</dbReference>
<sequence>MSPEIGSARALTPSTAGRWAKRALLAGVSLPAALLLTIQIAQAGTPVGGKGGADPTDPTLTGGAGGTATSPDAPGLTDPGSSSEGGGGGGPGGKGSLGGRDWPRGLGGDGGDGGTTGYTGVTLPTTSQVGGNGGAGGAGSPGLFTPYGGSGGGGGAGGYGAVITVPVNDVVLTVNVTGGSGGDGGRGGNGAGGPGFGGGGGGGGVGLSIDNSFLNIDAIVAGGNGGAGGAVGAGVSHNNAIGGAGGAGGDGLVATNSTIGVLGTVIGGDGGVGSDGGAIGAGGTGLVAQDSIISLAAGGAISGGLDGLGARTGLALDLSGSNSLYLVPGGTLLGGVRTSGALGVITGFGDVTLSNQISGAGSLTVMGPSTLTLTGANTYSGGTTIFNGTLAISDDRNLGDATGGLTLDGGVLKITATVVSSRAVTLGADGGVFDTNGQTMLLSGSISGAGAFAKEGAGMLILTGKSSYSGPTLVNQGELLAGDVNVFSPTSAYIVASGAKLNVNGQNQTIGSLSGAGAVTLGSGTLTTGGDNMSTTYSGTISGPGGLTKTGTGNFILTGANSYTGLTTISGGVLSVNGSLAGDVLLSGGALGGNGSVGSITLGAGGVLAPGNSIGTLTVNGNLAFAPGSFYRVEVSPTAADRTNATGAANLSGGIVQTIFAPGAYATRQYTILTAAGGFGGTTFSGVSGAPAGLVTSLSYAPNAVLLNVTAALGRNDPLTFNQRSMTGALNAAFNAGGVVPGGLGLFYLSGTSLASGLDSLSGEVHVSTASALQEESAYVRGAILSRLRQTGATGATPGDGQMMALAPTQAGKLTAGVSEKPSYAPRLSTVAFWAQGFGAWGRVGGDVNAATLHRDAAGFMSGMDAKFGDFGRAGVAAGYTSSQNRIDARGFSNIETANISAYGGAGLGPIDLRLGAAYSFHSIVTDRTIAFPGFMDRASASYSGGTAQVFGEAGYGFKLAKLSVEPFAGGAFVHVKTDNVVEQAMAAGLNVSGTSFDVGYSNVGARFSTVFDTGAGTRLTPRATFAWRHAFGGIAPTGVMAFATTPGASFTTFGVPIARDALLAEGGFDLAITRNATIGVSYAGQISDRVQDHAARGRLSWSF</sequence>
<organism evidence="4">
    <name type="scientific">freshwater sediment metagenome</name>
    <dbReference type="NCBI Taxonomy" id="556182"/>
    <lineage>
        <taxon>unclassified sequences</taxon>
        <taxon>metagenomes</taxon>
        <taxon>ecological metagenomes</taxon>
    </lineage>
</organism>
<feature type="compositionally biased region" description="Gly residues" evidence="2">
    <location>
        <begin position="83"/>
        <end position="98"/>
    </location>
</feature>
<dbReference type="SMART" id="SM00869">
    <property type="entry name" value="Autotransporter"/>
    <property type="match status" value="1"/>
</dbReference>
<keyword evidence="4" id="KW-0378">Hydrolase</keyword>
<evidence type="ECO:0000256" key="1">
    <source>
        <dbReference type="ARBA" id="ARBA00022729"/>
    </source>
</evidence>
<accession>A0AA48RBT2</accession>
<feature type="region of interest" description="Disordered" evidence="2">
    <location>
        <begin position="47"/>
        <end position="134"/>
    </location>
</feature>
<dbReference type="Pfam" id="PF03797">
    <property type="entry name" value="Autotransporter"/>
    <property type="match status" value="1"/>
</dbReference>
<dbReference type="SUPFAM" id="SSF103515">
    <property type="entry name" value="Autotransporter"/>
    <property type="match status" value="1"/>
</dbReference>
<protein>
    <submittedName>
        <fullName evidence="4">Extracellular serine protease</fullName>
        <ecNumber evidence="4">3.4.21.-</ecNumber>
    </submittedName>
</protein>
<dbReference type="NCBIfam" id="TIGR01414">
    <property type="entry name" value="autotrans_barl"/>
    <property type="match status" value="1"/>
</dbReference>
<dbReference type="InterPro" id="IPR013425">
    <property type="entry name" value="Autotrns_rpt"/>
</dbReference>
<feature type="domain" description="Autotransporter" evidence="3">
    <location>
        <begin position="826"/>
        <end position="1104"/>
    </location>
</feature>
<dbReference type="InterPro" id="IPR036709">
    <property type="entry name" value="Autotransporte_beta_dom_sf"/>
</dbReference>
<feature type="compositionally biased region" description="Gly residues" evidence="2">
    <location>
        <begin position="105"/>
        <end position="117"/>
    </location>
</feature>
<dbReference type="Pfam" id="PF12951">
    <property type="entry name" value="PATR"/>
    <property type="match status" value="3"/>
</dbReference>
<evidence type="ECO:0000313" key="4">
    <source>
        <dbReference type="EMBL" id="CAJ0886853.1"/>
    </source>
</evidence>
<dbReference type="InterPro" id="IPR011050">
    <property type="entry name" value="Pectin_lyase_fold/virulence"/>
</dbReference>
<dbReference type="GO" id="GO:0006508">
    <property type="term" value="P:proteolysis"/>
    <property type="evidence" value="ECO:0007669"/>
    <property type="project" value="UniProtKB-KW"/>
</dbReference>
<dbReference type="GO" id="GO:0019867">
    <property type="term" value="C:outer membrane"/>
    <property type="evidence" value="ECO:0007669"/>
    <property type="project" value="InterPro"/>
</dbReference>
<dbReference type="EMBL" id="OY288114">
    <property type="protein sequence ID" value="CAJ0886853.1"/>
    <property type="molecule type" value="Genomic_DNA"/>
</dbReference>